<accession>A0A3D9HL02</accession>
<comment type="caution">
    <text evidence="2">The sequence shown here is derived from an EMBL/GenBank/DDBJ whole genome shotgun (WGS) entry which is preliminary data.</text>
</comment>
<dbReference type="EMBL" id="QRDX01000001">
    <property type="protein sequence ID" value="RED50154.1"/>
    <property type="molecule type" value="Genomic_DNA"/>
</dbReference>
<dbReference type="OrthoDB" id="789612at2"/>
<dbReference type="Pfam" id="PF19630">
    <property type="entry name" value="DUF6134"/>
    <property type="match status" value="1"/>
</dbReference>
<proteinExistence type="predicted"/>
<gene>
    <name evidence="2" type="ORF">DFQ02_101177</name>
</gene>
<name>A0A3D9HL02_9FLAO</name>
<dbReference type="Proteomes" id="UP000256629">
    <property type="component" value="Unassembled WGS sequence"/>
</dbReference>
<feature type="signal peptide" evidence="1">
    <location>
        <begin position="1"/>
        <end position="47"/>
    </location>
</feature>
<evidence type="ECO:0000313" key="3">
    <source>
        <dbReference type="Proteomes" id="UP000256629"/>
    </source>
</evidence>
<keyword evidence="3" id="KW-1185">Reference proteome</keyword>
<evidence type="ECO:0000256" key="1">
    <source>
        <dbReference type="SAM" id="SignalP"/>
    </source>
</evidence>
<feature type="chain" id="PRO_5017697645" evidence="1">
    <location>
        <begin position="48"/>
        <end position="233"/>
    </location>
</feature>
<keyword evidence="1" id="KW-0732">Signal</keyword>
<organism evidence="2 3">
    <name type="scientific">Seonamhaeicola aphaedonensis</name>
    <dbReference type="NCBI Taxonomy" id="1461338"/>
    <lineage>
        <taxon>Bacteria</taxon>
        <taxon>Pseudomonadati</taxon>
        <taxon>Bacteroidota</taxon>
        <taxon>Flavobacteriia</taxon>
        <taxon>Flavobacteriales</taxon>
        <taxon>Flavobacteriaceae</taxon>
    </lineage>
</organism>
<reference evidence="2 3" key="1">
    <citation type="submission" date="2018-07" db="EMBL/GenBank/DDBJ databases">
        <title>Genomic Encyclopedia of Type Strains, Phase III (KMG-III): the genomes of soil and plant-associated and newly described type strains.</title>
        <authorList>
            <person name="Whitman W."/>
        </authorList>
    </citation>
    <scope>NUCLEOTIDE SEQUENCE [LARGE SCALE GENOMIC DNA]</scope>
    <source>
        <strain evidence="2 3">CECT 8487</strain>
    </source>
</reference>
<dbReference type="InterPro" id="IPR045767">
    <property type="entry name" value="DUF6134"/>
</dbReference>
<evidence type="ECO:0000313" key="2">
    <source>
        <dbReference type="EMBL" id="RED50154.1"/>
    </source>
</evidence>
<dbReference type="RefSeq" id="WP_116039106.1">
    <property type="nucleotide sequence ID" value="NZ_QRDX01000001.1"/>
</dbReference>
<sequence length="233" mass="27156">MTSMLIVYLFKRFKSNPYFIKVSLHFKKAALKLKLLMFLLTVTTSYANDEGSPNQHTKYHIIKDNVVIGYINIGHSTIKNSLTYSLESDIKTKFLFKFKITGKEISAFENSVLTYSSVFRKVNYKVKVNHSVVFKDNQYCLNCTEKIESLHCKKIDRNLVTFYFKEPKNVTNVFCDNLKRLAPVEKVGKNKYKVQFSKAKYSVFHYENIRCVKTEAYSTLFDVNLILVSHDSK</sequence>
<dbReference type="AlphaFoldDB" id="A0A3D9HL02"/>
<protein>
    <submittedName>
        <fullName evidence="2">Uncharacterized protein</fullName>
    </submittedName>
</protein>